<dbReference type="EMBL" id="JAQZAO010000012">
    <property type="protein sequence ID" value="MDD7968445.1"/>
    <property type="molecule type" value="Genomic_DNA"/>
</dbReference>
<evidence type="ECO:0000256" key="6">
    <source>
        <dbReference type="ARBA" id="ARBA00023014"/>
    </source>
</evidence>
<evidence type="ECO:0000256" key="7">
    <source>
        <dbReference type="ARBA" id="ARBA00023015"/>
    </source>
</evidence>
<evidence type="ECO:0000259" key="13">
    <source>
        <dbReference type="PROSITE" id="PS51674"/>
    </source>
</evidence>
<keyword evidence="4 11" id="KW-0479">Metal-binding</keyword>
<keyword evidence="11" id="KW-0963">Cytoplasm</keyword>
<feature type="region of interest" description="Disordered" evidence="12">
    <location>
        <begin position="63"/>
        <end position="93"/>
    </location>
</feature>
<feature type="compositionally biased region" description="Basic and acidic residues" evidence="12">
    <location>
        <begin position="68"/>
        <end position="83"/>
    </location>
</feature>
<sequence length="93" mass="10074">MTDTTWRQRAACRDADPELFFPSAEDGPIHDAQVATAKAVCSRCPVRRPCLTEALERMPYGVAGGVSEQERQQLRRSGVRDGRSTGPASGGAR</sequence>
<evidence type="ECO:0000313" key="14">
    <source>
        <dbReference type="EMBL" id="MDD7968445.1"/>
    </source>
</evidence>
<dbReference type="PROSITE" id="PS51674">
    <property type="entry name" value="4FE4S_WBL"/>
    <property type="match status" value="1"/>
</dbReference>
<feature type="binding site" evidence="11">
    <location>
        <position position="50"/>
    </location>
    <ligand>
        <name>[4Fe-4S] cluster</name>
        <dbReference type="ChEBI" id="CHEBI:49883"/>
    </ligand>
</feature>
<feature type="domain" description="4Fe-4S Wbl-type" evidence="13">
    <location>
        <begin position="11"/>
        <end position="73"/>
    </location>
</feature>
<evidence type="ECO:0000256" key="2">
    <source>
        <dbReference type="ARBA" id="ARBA00006597"/>
    </source>
</evidence>
<keyword evidence="6 11" id="KW-0411">Iron-sulfur</keyword>
<dbReference type="Pfam" id="PF02467">
    <property type="entry name" value="Whib"/>
    <property type="match status" value="1"/>
</dbReference>
<evidence type="ECO:0000256" key="9">
    <source>
        <dbReference type="ARBA" id="ARBA00023157"/>
    </source>
</evidence>
<evidence type="ECO:0000256" key="3">
    <source>
        <dbReference type="ARBA" id="ARBA00022485"/>
    </source>
</evidence>
<comment type="subcellular location">
    <subcellularLocation>
        <location evidence="1 11">Cytoplasm</location>
    </subcellularLocation>
</comment>
<keyword evidence="15" id="KW-1185">Reference proteome</keyword>
<evidence type="ECO:0000256" key="5">
    <source>
        <dbReference type="ARBA" id="ARBA00023004"/>
    </source>
</evidence>
<dbReference type="InterPro" id="IPR034768">
    <property type="entry name" value="4FE4S_WBL"/>
</dbReference>
<reference evidence="14 15" key="1">
    <citation type="submission" date="2023-02" db="EMBL/GenBank/DDBJ databases">
        <title>Genome sequencing required for Actinomycetospora new species description.</title>
        <authorList>
            <person name="Saimee Y."/>
            <person name="Duangmal K."/>
        </authorList>
    </citation>
    <scope>NUCLEOTIDE SEQUENCE [LARGE SCALE GENOMIC DNA]</scope>
    <source>
        <strain evidence="14 15">DW7H6</strain>
    </source>
</reference>
<keyword evidence="10 11" id="KW-0804">Transcription</keyword>
<dbReference type="Proteomes" id="UP001300763">
    <property type="component" value="Unassembled WGS sequence"/>
</dbReference>
<feature type="binding site" evidence="11">
    <location>
        <position position="12"/>
    </location>
    <ligand>
        <name>[4Fe-4S] cluster</name>
        <dbReference type="ChEBI" id="CHEBI:49883"/>
    </ligand>
</feature>
<comment type="PTM">
    <text evidence="11">The Fe-S cluster can be nitrosylated by nitric oxide (NO).</text>
</comment>
<dbReference type="RefSeq" id="WP_274202975.1">
    <property type="nucleotide sequence ID" value="NZ_JAQZAO010000012.1"/>
</dbReference>
<gene>
    <name evidence="11" type="primary">whiB</name>
    <name evidence="14" type="ORF">PGB27_24140</name>
</gene>
<organism evidence="14 15">
    <name type="scientific">Actinomycetospora lemnae</name>
    <dbReference type="NCBI Taxonomy" id="3019891"/>
    <lineage>
        <taxon>Bacteria</taxon>
        <taxon>Bacillati</taxon>
        <taxon>Actinomycetota</taxon>
        <taxon>Actinomycetes</taxon>
        <taxon>Pseudonocardiales</taxon>
        <taxon>Pseudonocardiaceae</taxon>
        <taxon>Actinomycetospora</taxon>
    </lineage>
</organism>
<evidence type="ECO:0000256" key="8">
    <source>
        <dbReference type="ARBA" id="ARBA00023125"/>
    </source>
</evidence>
<keyword evidence="5 11" id="KW-0408">Iron</keyword>
<name>A0ABT5T000_9PSEU</name>
<proteinExistence type="inferred from homology"/>
<protein>
    <recommendedName>
        <fullName evidence="11">Transcriptional regulator WhiB</fullName>
    </recommendedName>
</protein>
<evidence type="ECO:0000256" key="4">
    <source>
        <dbReference type="ARBA" id="ARBA00022723"/>
    </source>
</evidence>
<evidence type="ECO:0000256" key="11">
    <source>
        <dbReference type="HAMAP-Rule" id="MF_01479"/>
    </source>
</evidence>
<comment type="PTM">
    <text evidence="11">Upon Fe-S cluster removal intramolecular disulfide bonds are formed.</text>
</comment>
<keyword evidence="3 11" id="KW-0004">4Fe-4S</keyword>
<evidence type="ECO:0000256" key="1">
    <source>
        <dbReference type="ARBA" id="ARBA00004496"/>
    </source>
</evidence>
<dbReference type="InterPro" id="IPR003482">
    <property type="entry name" value="Whib"/>
</dbReference>
<keyword evidence="7 11" id="KW-0805">Transcription regulation</keyword>
<dbReference type="PANTHER" id="PTHR38839">
    <property type="entry name" value="TRANSCRIPTIONAL REGULATOR WHID-RELATED"/>
    <property type="match status" value="1"/>
</dbReference>
<feature type="binding site" evidence="11">
    <location>
        <position position="44"/>
    </location>
    <ligand>
        <name>[4Fe-4S] cluster</name>
        <dbReference type="ChEBI" id="CHEBI:49883"/>
    </ligand>
</feature>
<keyword evidence="8 11" id="KW-0238">DNA-binding</keyword>
<dbReference type="HAMAP" id="MF_01479">
    <property type="entry name" value="WhiB"/>
    <property type="match status" value="1"/>
</dbReference>
<evidence type="ECO:0000256" key="12">
    <source>
        <dbReference type="SAM" id="MobiDB-lite"/>
    </source>
</evidence>
<accession>A0ABT5T000</accession>
<feature type="binding site" evidence="11">
    <location>
        <position position="41"/>
    </location>
    <ligand>
        <name>[4Fe-4S] cluster</name>
        <dbReference type="ChEBI" id="CHEBI:49883"/>
    </ligand>
</feature>
<comment type="cofactor">
    <cofactor evidence="11">
        <name>[4Fe-4S] cluster</name>
        <dbReference type="ChEBI" id="CHEBI:49883"/>
    </cofactor>
    <text evidence="11">Binds 1 [4Fe-4S] cluster per subunit. Following nitrosylation of the [4Fe-4S] cluster binds 1 [4Fe-8(NO)] cluster per subunit.</text>
</comment>
<keyword evidence="9 11" id="KW-1015">Disulfide bond</keyword>
<comment type="caution">
    <text evidence="14">The sequence shown here is derived from an EMBL/GenBank/DDBJ whole genome shotgun (WGS) entry which is preliminary data.</text>
</comment>
<evidence type="ECO:0000313" key="15">
    <source>
        <dbReference type="Proteomes" id="UP001300763"/>
    </source>
</evidence>
<comment type="similarity">
    <text evidence="2 11">Belongs to the WhiB family.</text>
</comment>
<evidence type="ECO:0000256" key="10">
    <source>
        <dbReference type="ARBA" id="ARBA00023163"/>
    </source>
</evidence>
<comment type="function">
    <text evidence="11">Acts as a transcriptional regulator. Probably redox-responsive. The apo- but not holo-form probably binds DNA.</text>
</comment>